<feature type="transmembrane region" description="Helical" evidence="1">
    <location>
        <begin position="336"/>
        <end position="357"/>
    </location>
</feature>
<evidence type="ECO:0008006" key="4">
    <source>
        <dbReference type="Google" id="ProtNLM"/>
    </source>
</evidence>
<dbReference type="AlphaFoldDB" id="A0A2M8GKS4"/>
<keyword evidence="1" id="KW-0472">Membrane</keyword>
<feature type="transmembrane region" description="Helical" evidence="1">
    <location>
        <begin position="166"/>
        <end position="195"/>
    </location>
</feature>
<feature type="transmembrane region" description="Helical" evidence="1">
    <location>
        <begin position="143"/>
        <end position="160"/>
    </location>
</feature>
<feature type="non-terminal residue" evidence="2">
    <location>
        <position position="410"/>
    </location>
</feature>
<evidence type="ECO:0000256" key="1">
    <source>
        <dbReference type="SAM" id="Phobius"/>
    </source>
</evidence>
<gene>
    <name evidence="2" type="ORF">CO009_00175</name>
</gene>
<feature type="transmembrane region" description="Helical" evidence="1">
    <location>
        <begin position="364"/>
        <end position="381"/>
    </location>
</feature>
<reference evidence="3" key="1">
    <citation type="submission" date="2017-09" db="EMBL/GenBank/DDBJ databases">
        <title>Depth-based differentiation of microbial function through sediment-hosted aquifers and enrichment of novel symbionts in the deep terrestrial subsurface.</title>
        <authorList>
            <person name="Probst A.J."/>
            <person name="Ladd B."/>
            <person name="Jarett J.K."/>
            <person name="Geller-Mcgrath D.E."/>
            <person name="Sieber C.M.K."/>
            <person name="Emerson J.B."/>
            <person name="Anantharaman K."/>
            <person name="Thomas B.C."/>
            <person name="Malmstrom R."/>
            <person name="Stieglmeier M."/>
            <person name="Klingl A."/>
            <person name="Woyke T."/>
            <person name="Ryan C.M."/>
            <person name="Banfield J.F."/>
        </authorList>
    </citation>
    <scope>NUCLEOTIDE SEQUENCE [LARGE SCALE GENOMIC DNA]</scope>
</reference>
<sequence length="410" mass="47370">MKNKIYIIIIFCVSLLLTYKLFQNGMWSVQDDLHIFRLSEYHLCLKSGQIPCRYSPNSALGFGSPVFNFYPPAVYQIAELFHLIGFSFIDSTKIIYILPLFFGPLFMYIFTRLFWGSNGGLISALVFATAPYQALNLFVRGALAENFALNLIPVIFYFYTKKYHKLTILFITIIFLTHQLTTLITLGLLLVFSIYNKSVKRLVKYLIWSIGLSAFFLLPSIFEKNLTTNYLMTQGYFNYIIHFATLKQLFVDRFWGFGASLWGPKDDMSFQIGHLQWLLPVITIIVTSITPRQRGDNRFLILGIFILGLFFAFLTHNKSTFIWQLLPFMAYFQFPWRFLGAIILCFSFISGAIILFIPQQFKNIFVALILIVLILLNFSYFKVDQWQNIGDQQKLSGDNLIAQQGAGLTD</sequence>
<name>A0A2M8GKS4_9BACT</name>
<dbReference type="Proteomes" id="UP000228960">
    <property type="component" value="Unassembled WGS sequence"/>
</dbReference>
<accession>A0A2M8GKS4</accession>
<proteinExistence type="predicted"/>
<keyword evidence="1" id="KW-1133">Transmembrane helix</keyword>
<feature type="transmembrane region" description="Helical" evidence="1">
    <location>
        <begin position="202"/>
        <end position="222"/>
    </location>
</feature>
<protein>
    <recommendedName>
        <fullName evidence="4">Glycosyltransferase RgtA/B/C/D-like domain-containing protein</fullName>
    </recommendedName>
</protein>
<feature type="transmembrane region" description="Helical" evidence="1">
    <location>
        <begin position="268"/>
        <end position="287"/>
    </location>
</feature>
<feature type="transmembrane region" description="Helical" evidence="1">
    <location>
        <begin position="299"/>
        <end position="316"/>
    </location>
</feature>
<dbReference type="EMBL" id="PFQM01000004">
    <property type="protein sequence ID" value="PJC81152.1"/>
    <property type="molecule type" value="Genomic_DNA"/>
</dbReference>
<evidence type="ECO:0000313" key="3">
    <source>
        <dbReference type="Proteomes" id="UP000228960"/>
    </source>
</evidence>
<keyword evidence="1" id="KW-0812">Transmembrane</keyword>
<evidence type="ECO:0000313" key="2">
    <source>
        <dbReference type="EMBL" id="PJC81152.1"/>
    </source>
</evidence>
<feature type="transmembrane region" description="Helical" evidence="1">
    <location>
        <begin position="69"/>
        <end position="89"/>
    </location>
</feature>
<feature type="transmembrane region" description="Helical" evidence="1">
    <location>
        <begin position="96"/>
        <end position="115"/>
    </location>
</feature>
<feature type="transmembrane region" description="Helical" evidence="1">
    <location>
        <begin position="5"/>
        <end position="22"/>
    </location>
</feature>
<organism evidence="2 3">
    <name type="scientific">Candidatus Shapirobacteria bacterium CG_4_8_14_3_um_filter_35_11</name>
    <dbReference type="NCBI Taxonomy" id="1974874"/>
    <lineage>
        <taxon>Bacteria</taxon>
        <taxon>Candidatus Shapironibacteriota</taxon>
    </lineage>
</organism>
<comment type="caution">
    <text evidence="2">The sequence shown here is derived from an EMBL/GenBank/DDBJ whole genome shotgun (WGS) entry which is preliminary data.</text>
</comment>